<dbReference type="RefSeq" id="WP_255913908.1">
    <property type="nucleotide sequence ID" value="NZ_JANFQO010000007.1"/>
</dbReference>
<evidence type="ECO:0000313" key="2">
    <source>
        <dbReference type="EMBL" id="MCQ4164901.1"/>
    </source>
</evidence>
<protein>
    <submittedName>
        <fullName evidence="2">Baseplate assembly protein</fullName>
    </submittedName>
</protein>
<comment type="caution">
    <text evidence="2">The sequence shown here is derived from an EMBL/GenBank/DDBJ whole genome shotgun (WGS) entry which is preliminary data.</text>
</comment>
<name>A0ABT1QRL2_9GAMM</name>
<organism evidence="2 3">
    <name type="scientific">Tahibacter harae</name>
    <dbReference type="NCBI Taxonomy" id="2963937"/>
    <lineage>
        <taxon>Bacteria</taxon>
        <taxon>Pseudomonadati</taxon>
        <taxon>Pseudomonadota</taxon>
        <taxon>Gammaproteobacteria</taxon>
        <taxon>Lysobacterales</taxon>
        <taxon>Rhodanobacteraceae</taxon>
        <taxon>Tahibacter</taxon>
    </lineage>
</organism>
<gene>
    <name evidence="2" type="ORF">NM961_09290</name>
</gene>
<dbReference type="Proteomes" id="UP001165498">
    <property type="component" value="Unassembled WGS sequence"/>
</dbReference>
<dbReference type="EMBL" id="JANFQO010000007">
    <property type="protein sequence ID" value="MCQ4164901.1"/>
    <property type="molecule type" value="Genomic_DNA"/>
</dbReference>
<feature type="region of interest" description="Disordered" evidence="1">
    <location>
        <begin position="384"/>
        <end position="416"/>
    </location>
</feature>
<evidence type="ECO:0000313" key="3">
    <source>
        <dbReference type="Proteomes" id="UP001165498"/>
    </source>
</evidence>
<sequence>MQLNCQTDARRDAVRAKPGRSGLDYVEVDDDGLTLYAYFLGRLPPPLREDGPDLPRLLRIDGGERIRGIRILDADPLPSDDAERDDCLRLTLDRQGDFSTYHLVLQGLDDVDPRYGRAPFRFRQCCPTLLDCKPDCGCAPPAPDEPVLDYLARDYAALRQLIYDRLALRVPGWSERHVPDLGVTLVELLAYAGDYLSYYQDAVATEAYLDTARQRISVRRHARLVDYFLHEGCNARAWVQVQVSQDVTDLRAGEIGFITALNHAFDRLPGLIDAVTLERLPRADYEYFEALAPPAQVLPLYAAHNEIAFYTWGGRECCLERGATRATLVDGWAGPGGARKLRLQPGDVLILEEVAGAQTGVPEHADPSRRWAVRLRAVRPLSDDVLAGAGETPAPEQGGKPEKHSPGEKCAAAGDTDTRGQPLLEVEWDAADALPFSLCLSALRRVAPVDGGVPDCAYLARISVARGNVLLVDHGRSRDEELPEAVPVRQSGACCDCVDSPGEVTQSAGLYRPRLAEVPLTWQAPAPSVLMPAALCLRQDPRSAAAALQLRDSEGRQWLPRPDLLASAADDSHVVVEINNDGLACLRFGDGELGRAPTAGSRFSARYRLGNGVAGNVGAEAIACLVLHGRRIDGLVVSVRNPLPASGGSEPESMAAAKLLAPAAFRQRLERAITADDYARIAQRDARLQRAAARLVWTGSWYEADVALDPLGGAQASPGLLRELERQLRRYRRMGHDLHARAACYVPLLLRLQICVLPGHARAQVLAAVLRRLGSGTYQNGKRGYFHPDELSFGQPVHASRIAAAAQAVPGVECATVLELRRFGEPAAGELDAGLLTLAAHEIARLDNDPNHPERGRLLVEIGGGR</sequence>
<accession>A0ABT1QRL2</accession>
<dbReference type="InterPro" id="IPR011749">
    <property type="entry name" value="CHP02243"/>
</dbReference>
<evidence type="ECO:0000256" key="1">
    <source>
        <dbReference type="SAM" id="MobiDB-lite"/>
    </source>
</evidence>
<reference evidence="2" key="1">
    <citation type="submission" date="2022-07" db="EMBL/GenBank/DDBJ databases">
        <title>Tahibacter sp., a new gammaproteobacterium isolated from the silt sample collected at pig farm.</title>
        <authorList>
            <person name="Chen H."/>
        </authorList>
    </citation>
    <scope>NUCLEOTIDE SEQUENCE</scope>
    <source>
        <strain evidence="2">P2K</strain>
    </source>
</reference>
<dbReference type="NCBIfam" id="TIGR02243">
    <property type="entry name" value="putative baseplate assembly protein"/>
    <property type="match status" value="1"/>
</dbReference>
<proteinExistence type="predicted"/>
<keyword evidence="3" id="KW-1185">Reference proteome</keyword>